<proteinExistence type="predicted"/>
<protein>
    <submittedName>
        <fullName evidence="1">Uncharacterized protein</fullName>
    </submittedName>
</protein>
<evidence type="ECO:0000313" key="2">
    <source>
        <dbReference type="Proteomes" id="UP001381693"/>
    </source>
</evidence>
<name>A0AAN8X706_HALRR</name>
<dbReference type="EMBL" id="JAXCGZ010011357">
    <property type="protein sequence ID" value="KAK7075148.1"/>
    <property type="molecule type" value="Genomic_DNA"/>
</dbReference>
<comment type="caution">
    <text evidence="1">The sequence shown here is derived from an EMBL/GenBank/DDBJ whole genome shotgun (WGS) entry which is preliminary data.</text>
</comment>
<keyword evidence="2" id="KW-1185">Reference proteome</keyword>
<dbReference type="Proteomes" id="UP001381693">
    <property type="component" value="Unassembled WGS sequence"/>
</dbReference>
<feature type="non-terminal residue" evidence="1">
    <location>
        <position position="1"/>
    </location>
</feature>
<reference evidence="1 2" key="1">
    <citation type="submission" date="2023-11" db="EMBL/GenBank/DDBJ databases">
        <title>Halocaridina rubra genome assembly.</title>
        <authorList>
            <person name="Smith C."/>
        </authorList>
    </citation>
    <scope>NUCLEOTIDE SEQUENCE [LARGE SCALE GENOMIC DNA]</scope>
    <source>
        <strain evidence="1">EP-1</strain>
        <tissue evidence="1">Whole</tissue>
    </source>
</reference>
<dbReference type="AlphaFoldDB" id="A0AAN8X706"/>
<organism evidence="1 2">
    <name type="scientific">Halocaridina rubra</name>
    <name type="common">Hawaiian red shrimp</name>
    <dbReference type="NCBI Taxonomy" id="373956"/>
    <lineage>
        <taxon>Eukaryota</taxon>
        <taxon>Metazoa</taxon>
        <taxon>Ecdysozoa</taxon>
        <taxon>Arthropoda</taxon>
        <taxon>Crustacea</taxon>
        <taxon>Multicrustacea</taxon>
        <taxon>Malacostraca</taxon>
        <taxon>Eumalacostraca</taxon>
        <taxon>Eucarida</taxon>
        <taxon>Decapoda</taxon>
        <taxon>Pleocyemata</taxon>
        <taxon>Caridea</taxon>
        <taxon>Atyoidea</taxon>
        <taxon>Atyidae</taxon>
        <taxon>Halocaridina</taxon>
    </lineage>
</organism>
<evidence type="ECO:0000313" key="1">
    <source>
        <dbReference type="EMBL" id="KAK7075148.1"/>
    </source>
</evidence>
<gene>
    <name evidence="1" type="ORF">SK128_019936</name>
</gene>
<accession>A0AAN8X706</accession>
<sequence length="66" mass="7647">KKELDGFPSEYLREQQSAGLNLHKQQCSQFKTSKCISKLSQKFRTQHQALACWCQEIIFPSNDAQD</sequence>